<keyword evidence="11" id="KW-0573">Peptidoglycan synthesis</keyword>
<reference evidence="19 20" key="1">
    <citation type="submission" date="2019-02" db="EMBL/GenBank/DDBJ databases">
        <title>Deep-cultivation of Planctomycetes and their phenomic and genomic characterization uncovers novel biology.</title>
        <authorList>
            <person name="Wiegand S."/>
            <person name="Jogler M."/>
            <person name="Boedeker C."/>
            <person name="Pinto D."/>
            <person name="Vollmers J."/>
            <person name="Rivas-Marin E."/>
            <person name="Kohn T."/>
            <person name="Peeters S.H."/>
            <person name="Heuer A."/>
            <person name="Rast P."/>
            <person name="Oberbeckmann S."/>
            <person name="Bunk B."/>
            <person name="Jeske O."/>
            <person name="Meyerdierks A."/>
            <person name="Storesund J.E."/>
            <person name="Kallscheuer N."/>
            <person name="Luecker S."/>
            <person name="Lage O.M."/>
            <person name="Pohl T."/>
            <person name="Merkel B.J."/>
            <person name="Hornburger P."/>
            <person name="Mueller R.-W."/>
            <person name="Bruemmer F."/>
            <person name="Labrenz M."/>
            <person name="Spormann A.M."/>
            <person name="Op den Camp H."/>
            <person name="Overmann J."/>
            <person name="Amann R."/>
            <person name="Jetten M.S.M."/>
            <person name="Mascher T."/>
            <person name="Medema M.H."/>
            <person name="Devos D.P."/>
            <person name="Kaster A.-K."/>
            <person name="Ovreas L."/>
            <person name="Rohde M."/>
            <person name="Galperin M.Y."/>
            <person name="Jogler C."/>
        </authorList>
    </citation>
    <scope>NUCLEOTIDE SEQUENCE [LARGE SCALE GENOMIC DNA]</scope>
    <source>
        <strain evidence="19 20">Mal52</strain>
    </source>
</reference>
<evidence type="ECO:0000256" key="9">
    <source>
        <dbReference type="ARBA" id="ARBA00022842"/>
    </source>
</evidence>
<evidence type="ECO:0000256" key="7">
    <source>
        <dbReference type="ARBA" id="ARBA00022695"/>
    </source>
</evidence>
<dbReference type="SUPFAM" id="SSF51161">
    <property type="entry name" value="Trimeric LpxA-like enzymes"/>
    <property type="match status" value="1"/>
</dbReference>
<dbReference type="AlphaFoldDB" id="A0A517ZXC5"/>
<evidence type="ECO:0000256" key="14">
    <source>
        <dbReference type="ARBA" id="ARBA00023316"/>
    </source>
</evidence>
<gene>
    <name evidence="19" type="primary">glmU</name>
    <name evidence="19" type="ORF">Mal52_56380</name>
</gene>
<dbReference type="KEGG" id="sdyn:Mal52_56380"/>
<keyword evidence="7" id="KW-0548">Nucleotidyltransferase</keyword>
<keyword evidence="10" id="KW-0133">Cell shape</keyword>
<organism evidence="19 20">
    <name type="scientific">Symmachiella dynata</name>
    <dbReference type="NCBI Taxonomy" id="2527995"/>
    <lineage>
        <taxon>Bacteria</taxon>
        <taxon>Pseudomonadati</taxon>
        <taxon>Planctomycetota</taxon>
        <taxon>Planctomycetia</taxon>
        <taxon>Planctomycetales</taxon>
        <taxon>Planctomycetaceae</taxon>
        <taxon>Symmachiella</taxon>
    </lineage>
</organism>
<evidence type="ECO:0000313" key="19">
    <source>
        <dbReference type="EMBL" id="QDU47110.1"/>
    </source>
</evidence>
<protein>
    <submittedName>
        <fullName evidence="19">Bifunctional protein GlmU</fullName>
    </submittedName>
</protein>
<accession>A0A517ZXC5</accession>
<evidence type="ECO:0000256" key="17">
    <source>
        <dbReference type="ARBA" id="ARBA00049628"/>
    </source>
</evidence>
<dbReference type="Gene3D" id="3.90.550.10">
    <property type="entry name" value="Spore Coat Polysaccharide Biosynthesis Protein SpsA, Chain A"/>
    <property type="match status" value="1"/>
</dbReference>
<comment type="function">
    <text evidence="17">Catalyzes the last two sequential reactions in the de novo biosynthetic pathway for UDP-N-acetylglucosamine (UDP-GlcNAc). The C-terminal domain catalyzes the transfer of acetyl group from acetyl coenzyme A to glucosamine-1-phosphate (GlcN-1-P) to produce N-acetylglucosamine-1-phosphate (GlcNAc-1-P), which is converted into UDP-GlcNAc by the transfer of uridine 5-monophosphate (from uridine 5-triphosphate), a reaction catalyzed by the N-terminal domain.</text>
</comment>
<proteinExistence type="inferred from homology"/>
<evidence type="ECO:0000256" key="10">
    <source>
        <dbReference type="ARBA" id="ARBA00022960"/>
    </source>
</evidence>
<dbReference type="Pfam" id="PF12804">
    <property type="entry name" value="NTP_transf_3"/>
    <property type="match status" value="1"/>
</dbReference>
<dbReference type="InterPro" id="IPR001451">
    <property type="entry name" value="Hexapep"/>
</dbReference>
<comment type="catalytic activity">
    <reaction evidence="16">
        <text>N-acetyl-alpha-D-glucosamine 1-phosphate + UTP + H(+) = UDP-N-acetyl-alpha-D-glucosamine + diphosphate</text>
        <dbReference type="Rhea" id="RHEA:13509"/>
        <dbReference type="ChEBI" id="CHEBI:15378"/>
        <dbReference type="ChEBI" id="CHEBI:33019"/>
        <dbReference type="ChEBI" id="CHEBI:46398"/>
        <dbReference type="ChEBI" id="CHEBI:57705"/>
        <dbReference type="ChEBI" id="CHEBI:57776"/>
        <dbReference type="EC" id="2.7.7.23"/>
    </reaction>
</comment>
<feature type="domain" description="MobA-like NTP transferase" evidence="18">
    <location>
        <begin position="8"/>
        <end position="136"/>
    </location>
</feature>
<dbReference type="InterPro" id="IPR050065">
    <property type="entry name" value="GlmU-like"/>
</dbReference>
<evidence type="ECO:0000256" key="4">
    <source>
        <dbReference type="ARBA" id="ARBA00007947"/>
    </source>
</evidence>
<evidence type="ECO:0000256" key="11">
    <source>
        <dbReference type="ARBA" id="ARBA00022984"/>
    </source>
</evidence>
<evidence type="ECO:0000256" key="13">
    <source>
        <dbReference type="ARBA" id="ARBA00023315"/>
    </source>
</evidence>
<dbReference type="InterPro" id="IPR029044">
    <property type="entry name" value="Nucleotide-diphossugar_trans"/>
</dbReference>
<evidence type="ECO:0000313" key="20">
    <source>
        <dbReference type="Proteomes" id="UP000319383"/>
    </source>
</evidence>
<dbReference type="Pfam" id="PF00132">
    <property type="entry name" value="Hexapep"/>
    <property type="match status" value="1"/>
</dbReference>
<dbReference type="Gene3D" id="2.160.10.10">
    <property type="entry name" value="Hexapeptide repeat proteins"/>
    <property type="match status" value="1"/>
</dbReference>
<dbReference type="InterPro" id="IPR025877">
    <property type="entry name" value="MobA-like_NTP_Trfase"/>
</dbReference>
<evidence type="ECO:0000256" key="8">
    <source>
        <dbReference type="ARBA" id="ARBA00022723"/>
    </source>
</evidence>
<comment type="similarity">
    <text evidence="4">In the N-terminal section; belongs to the N-acetylglucosamine-1-phosphate uridyltransferase family.</text>
</comment>
<dbReference type="GO" id="GO:0071555">
    <property type="term" value="P:cell wall organization"/>
    <property type="evidence" value="ECO:0007669"/>
    <property type="project" value="UniProtKB-KW"/>
</dbReference>
<sequence length="322" mass="34411">MPAAAPVAIVLAAGKSTRMKSATPKVLHPLCGRPMIEYVLDAARSAGVERLVVVVGHEAEQVKTALSVHKDVEFALQAQQNGTGHAVMVCEENLRQHDGATMILTGDAPLMQSSSFSALLKDYEDEKASCVIGTAVTENNFGLGRIVRNADGEFQCIVEEKDADAAQKAITEINVGCYVFDNQRLFAALKHVNTDNKQGELYLTDAPAIMLADGQRVVAAQRLTIEEALGVNSRDQLAQVHRSIQDATMQALMLEGTTIVDPAQTYIDPRAQIGRDTTIYPFTTISGPVTIGNNCQIGPHAAIDGTANLPDGTTVAAFERIG</sequence>
<comment type="cofactor">
    <cofactor evidence="1">
        <name>Mg(2+)</name>
        <dbReference type="ChEBI" id="CHEBI:18420"/>
    </cofactor>
</comment>
<evidence type="ECO:0000256" key="3">
    <source>
        <dbReference type="ARBA" id="ARBA00007707"/>
    </source>
</evidence>
<keyword evidence="9" id="KW-0460">Magnesium</keyword>
<keyword evidence="13" id="KW-0012">Acyltransferase</keyword>
<dbReference type="GO" id="GO:0009252">
    <property type="term" value="P:peptidoglycan biosynthetic process"/>
    <property type="evidence" value="ECO:0007669"/>
    <property type="project" value="UniProtKB-KW"/>
</dbReference>
<evidence type="ECO:0000256" key="16">
    <source>
        <dbReference type="ARBA" id="ARBA00048493"/>
    </source>
</evidence>
<evidence type="ECO:0000256" key="2">
    <source>
        <dbReference type="ARBA" id="ARBA00004496"/>
    </source>
</evidence>
<comment type="subcellular location">
    <subcellularLocation>
        <location evidence="2">Cytoplasm</location>
    </subcellularLocation>
</comment>
<dbReference type="GO" id="GO:0005737">
    <property type="term" value="C:cytoplasm"/>
    <property type="evidence" value="ECO:0007669"/>
    <property type="project" value="UniProtKB-SubCell"/>
</dbReference>
<keyword evidence="20" id="KW-1185">Reference proteome</keyword>
<name>A0A517ZXC5_9PLAN</name>
<evidence type="ECO:0000256" key="5">
    <source>
        <dbReference type="ARBA" id="ARBA00022490"/>
    </source>
</evidence>
<keyword evidence="6" id="KW-0808">Transferase</keyword>
<evidence type="ECO:0000259" key="18">
    <source>
        <dbReference type="Pfam" id="PF12804"/>
    </source>
</evidence>
<dbReference type="GO" id="GO:0003977">
    <property type="term" value="F:UDP-N-acetylglucosamine diphosphorylase activity"/>
    <property type="evidence" value="ECO:0007669"/>
    <property type="project" value="UniProtKB-EC"/>
</dbReference>
<comment type="similarity">
    <text evidence="3">In the C-terminal section; belongs to the transferase hexapeptide repeat family.</text>
</comment>
<keyword evidence="14" id="KW-0961">Cell wall biogenesis/degradation</keyword>
<keyword evidence="12" id="KW-0511">Multifunctional enzyme</keyword>
<dbReference type="SUPFAM" id="SSF53448">
    <property type="entry name" value="Nucleotide-diphospho-sugar transferases"/>
    <property type="match status" value="1"/>
</dbReference>
<dbReference type="EMBL" id="CP036276">
    <property type="protein sequence ID" value="QDU47110.1"/>
    <property type="molecule type" value="Genomic_DNA"/>
</dbReference>
<dbReference type="GO" id="GO:0046872">
    <property type="term" value="F:metal ion binding"/>
    <property type="evidence" value="ECO:0007669"/>
    <property type="project" value="UniProtKB-KW"/>
</dbReference>
<dbReference type="GO" id="GO:0019134">
    <property type="term" value="F:glucosamine-1-phosphate N-acetyltransferase activity"/>
    <property type="evidence" value="ECO:0007669"/>
    <property type="project" value="UniProtKB-EC"/>
</dbReference>
<dbReference type="PANTHER" id="PTHR43584">
    <property type="entry name" value="NUCLEOTIDYL TRANSFERASE"/>
    <property type="match status" value="1"/>
</dbReference>
<evidence type="ECO:0000256" key="12">
    <source>
        <dbReference type="ARBA" id="ARBA00023268"/>
    </source>
</evidence>
<evidence type="ECO:0000256" key="6">
    <source>
        <dbReference type="ARBA" id="ARBA00022679"/>
    </source>
</evidence>
<evidence type="ECO:0000256" key="1">
    <source>
        <dbReference type="ARBA" id="ARBA00001946"/>
    </source>
</evidence>
<dbReference type="PANTHER" id="PTHR43584:SF3">
    <property type="entry name" value="BIFUNCTIONAL PROTEIN GLMU"/>
    <property type="match status" value="1"/>
</dbReference>
<keyword evidence="5" id="KW-0963">Cytoplasm</keyword>
<dbReference type="CDD" id="cd02540">
    <property type="entry name" value="GT2_GlmU_N_bac"/>
    <property type="match status" value="1"/>
</dbReference>
<comment type="catalytic activity">
    <reaction evidence="15">
        <text>alpha-D-glucosamine 1-phosphate + acetyl-CoA = N-acetyl-alpha-D-glucosamine 1-phosphate + CoA + H(+)</text>
        <dbReference type="Rhea" id="RHEA:13725"/>
        <dbReference type="ChEBI" id="CHEBI:15378"/>
        <dbReference type="ChEBI" id="CHEBI:57287"/>
        <dbReference type="ChEBI" id="CHEBI:57288"/>
        <dbReference type="ChEBI" id="CHEBI:57776"/>
        <dbReference type="ChEBI" id="CHEBI:58516"/>
        <dbReference type="EC" id="2.3.1.157"/>
    </reaction>
</comment>
<dbReference type="InterPro" id="IPR011004">
    <property type="entry name" value="Trimer_LpxA-like_sf"/>
</dbReference>
<evidence type="ECO:0000256" key="15">
    <source>
        <dbReference type="ARBA" id="ARBA00048247"/>
    </source>
</evidence>
<dbReference type="GO" id="GO:0008360">
    <property type="term" value="P:regulation of cell shape"/>
    <property type="evidence" value="ECO:0007669"/>
    <property type="project" value="UniProtKB-KW"/>
</dbReference>
<dbReference type="Proteomes" id="UP000319383">
    <property type="component" value="Chromosome"/>
</dbReference>
<dbReference type="RefSeq" id="WP_145379780.1">
    <property type="nucleotide sequence ID" value="NZ_CP036276.1"/>
</dbReference>
<keyword evidence="8" id="KW-0479">Metal-binding</keyword>